<protein>
    <recommendedName>
        <fullName evidence="2">glutamate--tRNA ligase</fullName>
        <ecNumber evidence="2">6.1.1.17</ecNumber>
    </recommendedName>
    <alternativeName>
        <fullName evidence="8">Glutamyl-tRNA synthetase</fullName>
    </alternativeName>
</protein>
<evidence type="ECO:0000259" key="11">
    <source>
        <dbReference type="Pfam" id="PF00749"/>
    </source>
</evidence>
<evidence type="ECO:0000256" key="6">
    <source>
        <dbReference type="ARBA" id="ARBA00022917"/>
    </source>
</evidence>
<name>A0A8H5CIL6_9AGAR</name>
<dbReference type="Proteomes" id="UP000518752">
    <property type="component" value="Unassembled WGS sequence"/>
</dbReference>
<dbReference type="GO" id="GO:0008270">
    <property type="term" value="F:zinc ion binding"/>
    <property type="evidence" value="ECO:0007669"/>
    <property type="project" value="InterPro"/>
</dbReference>
<reference evidence="13 14" key="1">
    <citation type="journal article" date="2020" name="ISME J.">
        <title>Uncovering the hidden diversity of litter-decomposition mechanisms in mushroom-forming fungi.</title>
        <authorList>
            <person name="Floudas D."/>
            <person name="Bentzer J."/>
            <person name="Ahren D."/>
            <person name="Johansson T."/>
            <person name="Persson P."/>
            <person name="Tunlid A."/>
        </authorList>
    </citation>
    <scope>NUCLEOTIDE SEQUENCE [LARGE SCALE GENOMIC DNA]</scope>
    <source>
        <strain evidence="13 14">CBS 406.79</strain>
    </source>
</reference>
<keyword evidence="3 9" id="KW-0436">Ligase</keyword>
<evidence type="ECO:0000313" key="13">
    <source>
        <dbReference type="EMBL" id="KAF5341287.1"/>
    </source>
</evidence>
<accession>A0A8H5CIL6</accession>
<dbReference type="SUPFAM" id="SSF52374">
    <property type="entry name" value="Nucleotidylyl transferase"/>
    <property type="match status" value="1"/>
</dbReference>
<dbReference type="InterPro" id="IPR020751">
    <property type="entry name" value="aa-tRNA-synth_I_codon-bd_sub2"/>
</dbReference>
<evidence type="ECO:0000256" key="8">
    <source>
        <dbReference type="ARBA" id="ARBA00030865"/>
    </source>
</evidence>
<dbReference type="InterPro" id="IPR008925">
    <property type="entry name" value="aa_tRNA-synth_I_cd-bd_sf"/>
</dbReference>
<dbReference type="InterPro" id="IPR004527">
    <property type="entry name" value="Glu-tRNA-ligase_bac/mito"/>
</dbReference>
<organism evidence="13 14">
    <name type="scientific">Collybiopsis confluens</name>
    <dbReference type="NCBI Taxonomy" id="2823264"/>
    <lineage>
        <taxon>Eukaryota</taxon>
        <taxon>Fungi</taxon>
        <taxon>Dikarya</taxon>
        <taxon>Basidiomycota</taxon>
        <taxon>Agaricomycotina</taxon>
        <taxon>Agaricomycetes</taxon>
        <taxon>Agaricomycetidae</taxon>
        <taxon>Agaricales</taxon>
        <taxon>Marasmiineae</taxon>
        <taxon>Omphalotaceae</taxon>
        <taxon>Collybiopsis</taxon>
    </lineage>
</organism>
<dbReference type="OrthoDB" id="428822at2759"/>
<feature type="region of interest" description="Disordered" evidence="10">
    <location>
        <begin position="292"/>
        <end position="320"/>
    </location>
</feature>
<dbReference type="InterPro" id="IPR001412">
    <property type="entry name" value="aa-tRNA-synth_I_CS"/>
</dbReference>
<evidence type="ECO:0000256" key="10">
    <source>
        <dbReference type="SAM" id="MobiDB-lite"/>
    </source>
</evidence>
<dbReference type="EC" id="6.1.1.17" evidence="2"/>
<keyword evidence="4 9" id="KW-0547">Nucleotide-binding</keyword>
<feature type="domain" description="Glutamyl/glutaminyl-tRNA synthetase class Ib catalytic" evidence="11">
    <location>
        <begin position="2"/>
        <end position="288"/>
    </location>
</feature>
<dbReference type="InterPro" id="IPR049940">
    <property type="entry name" value="GluQ/Sye"/>
</dbReference>
<keyword evidence="7 9" id="KW-0030">Aminoacyl-tRNA synthetase</keyword>
<dbReference type="Pfam" id="PF19269">
    <property type="entry name" value="Anticodon_2"/>
    <property type="match status" value="1"/>
</dbReference>
<gene>
    <name evidence="13" type="ORF">D9757_014542</name>
</gene>
<dbReference type="EMBL" id="JAACJN010000514">
    <property type="protein sequence ID" value="KAF5341287.1"/>
    <property type="molecule type" value="Genomic_DNA"/>
</dbReference>
<dbReference type="PANTHER" id="PTHR43311">
    <property type="entry name" value="GLUTAMATE--TRNA LIGASE"/>
    <property type="match status" value="1"/>
</dbReference>
<dbReference type="PROSITE" id="PS00178">
    <property type="entry name" value="AA_TRNA_LIGASE_I"/>
    <property type="match status" value="1"/>
</dbReference>
<dbReference type="InterPro" id="IPR045462">
    <property type="entry name" value="aa-tRNA-synth_I_cd-bd"/>
</dbReference>
<evidence type="ECO:0000256" key="3">
    <source>
        <dbReference type="ARBA" id="ARBA00022598"/>
    </source>
</evidence>
<dbReference type="InterPro" id="IPR033910">
    <property type="entry name" value="GluRS_core"/>
</dbReference>
<sequence length="537" mass="60360">MVLLRFAPSPTGPLHLGGLRMALYNYLYAKKFNGKWILRIEDTDTARTVPGSVEGIQKALEWAGLEYDYGPDKGGPHSPYYQSERRDLYHSYANKLIDNGHAYRCFCSPDELADVKTRLARSGSNSTYDRKCLHLTEEEAARKVKAGEKFVVRINNSVTPTRVPTHDLVFGSLRDAHLSLSTDPVLLKSDLFPTYHLSSVVDDHEMGITHVLRGEEWITSLPLHLDLYTHLNLTPPQFAHVPILLNQNRTKMSKRHGDVQVIDYIRRGWEPEAILNWLALAGWGVKYEDSPIEPSSPLSSPSPSSSSSSSSPTRIEDAPDSTHLMSLPEMISSFDLTALTHRSSVLDVNKLEYINKHHLMNVWNAEKGLDTLARRAHGYIKGVYPSSPYTTVENIKQVISLLQGRLTNIQDIPLHAPYLFIDPDLESEEAKGMIEGITLSNDSHEQRVQVLDTLKKLIESNDGWIKFCEGSNESVMESLNEERRKMGMGQRKFMMLLRYALTGMKDGPGVVDIIRVLGQDRVSARLEAAKDVGIKDS</sequence>
<dbReference type="PRINTS" id="PR00987">
    <property type="entry name" value="TRNASYNTHGLU"/>
</dbReference>
<dbReference type="Gene3D" id="1.10.10.350">
    <property type="match status" value="1"/>
</dbReference>
<dbReference type="SUPFAM" id="SSF48163">
    <property type="entry name" value="An anticodon-binding domain of class I aminoacyl-tRNA synthetases"/>
    <property type="match status" value="1"/>
</dbReference>
<dbReference type="AlphaFoldDB" id="A0A8H5CIL6"/>
<dbReference type="InterPro" id="IPR000924">
    <property type="entry name" value="Glu/Gln-tRNA-synth"/>
</dbReference>
<feature type="compositionally biased region" description="Low complexity" evidence="10">
    <location>
        <begin position="292"/>
        <end position="312"/>
    </location>
</feature>
<dbReference type="GO" id="GO:0005739">
    <property type="term" value="C:mitochondrion"/>
    <property type="evidence" value="ECO:0007669"/>
    <property type="project" value="TreeGrafter"/>
</dbReference>
<proteinExistence type="inferred from homology"/>
<evidence type="ECO:0000256" key="1">
    <source>
        <dbReference type="ARBA" id="ARBA00007894"/>
    </source>
</evidence>
<dbReference type="GO" id="GO:0000049">
    <property type="term" value="F:tRNA binding"/>
    <property type="evidence" value="ECO:0007669"/>
    <property type="project" value="InterPro"/>
</dbReference>
<dbReference type="PANTHER" id="PTHR43311:SF2">
    <property type="entry name" value="GLUTAMATE--TRNA LIGASE, MITOCHONDRIAL-RELATED"/>
    <property type="match status" value="1"/>
</dbReference>
<keyword evidence="5 9" id="KW-0067">ATP-binding</keyword>
<dbReference type="InterPro" id="IPR014729">
    <property type="entry name" value="Rossmann-like_a/b/a_fold"/>
</dbReference>
<dbReference type="GO" id="GO:0004818">
    <property type="term" value="F:glutamate-tRNA ligase activity"/>
    <property type="evidence" value="ECO:0007669"/>
    <property type="project" value="UniProtKB-EC"/>
</dbReference>
<evidence type="ECO:0000256" key="9">
    <source>
        <dbReference type="RuleBase" id="RU363037"/>
    </source>
</evidence>
<evidence type="ECO:0000313" key="14">
    <source>
        <dbReference type="Proteomes" id="UP000518752"/>
    </source>
</evidence>
<dbReference type="Pfam" id="PF00749">
    <property type="entry name" value="tRNA-synt_1c"/>
    <property type="match status" value="1"/>
</dbReference>
<evidence type="ECO:0000256" key="4">
    <source>
        <dbReference type="ARBA" id="ARBA00022741"/>
    </source>
</evidence>
<dbReference type="GO" id="GO:0006424">
    <property type="term" value="P:glutamyl-tRNA aminoacylation"/>
    <property type="evidence" value="ECO:0007669"/>
    <property type="project" value="InterPro"/>
</dbReference>
<dbReference type="CDD" id="cd00808">
    <property type="entry name" value="GluRS_core"/>
    <property type="match status" value="1"/>
</dbReference>
<evidence type="ECO:0000256" key="2">
    <source>
        <dbReference type="ARBA" id="ARBA00012835"/>
    </source>
</evidence>
<evidence type="ECO:0000256" key="7">
    <source>
        <dbReference type="ARBA" id="ARBA00023146"/>
    </source>
</evidence>
<feature type="domain" description="Aminoacyl-tRNA synthetase class I anticodon-binding" evidence="12">
    <location>
        <begin position="388"/>
        <end position="529"/>
    </location>
</feature>
<evidence type="ECO:0000256" key="5">
    <source>
        <dbReference type="ARBA" id="ARBA00022840"/>
    </source>
</evidence>
<comment type="similarity">
    <text evidence="1">Belongs to the class-I aminoacyl-tRNA synthetase family. Glutamate--tRNA ligase type 1 subfamily.</text>
</comment>
<keyword evidence="6 9" id="KW-0648">Protein biosynthesis</keyword>
<keyword evidence="14" id="KW-1185">Reference proteome</keyword>
<dbReference type="InterPro" id="IPR020058">
    <property type="entry name" value="Glu/Gln-tRNA-synth_Ib_cat-dom"/>
</dbReference>
<dbReference type="HAMAP" id="MF_00022">
    <property type="entry name" value="Glu_tRNA_synth_type1"/>
    <property type="match status" value="1"/>
</dbReference>
<dbReference type="NCBIfam" id="TIGR00464">
    <property type="entry name" value="gltX_bact"/>
    <property type="match status" value="1"/>
</dbReference>
<evidence type="ECO:0000259" key="12">
    <source>
        <dbReference type="Pfam" id="PF19269"/>
    </source>
</evidence>
<dbReference type="Gene3D" id="3.40.50.620">
    <property type="entry name" value="HUPs"/>
    <property type="match status" value="1"/>
</dbReference>
<dbReference type="GO" id="GO:0005524">
    <property type="term" value="F:ATP binding"/>
    <property type="evidence" value="ECO:0007669"/>
    <property type="project" value="UniProtKB-KW"/>
</dbReference>
<comment type="caution">
    <text evidence="13">The sequence shown here is derived from an EMBL/GenBank/DDBJ whole genome shotgun (WGS) entry which is preliminary data.</text>
</comment>